<name>A0A0C2INA4_9PEZI</name>
<protein>
    <submittedName>
        <fullName evidence="2">Uncharacterized protein</fullName>
    </submittedName>
</protein>
<feature type="region of interest" description="Disordered" evidence="1">
    <location>
        <begin position="205"/>
        <end position="246"/>
    </location>
</feature>
<dbReference type="AlphaFoldDB" id="A0A0C2INA4"/>
<feature type="region of interest" description="Disordered" evidence="1">
    <location>
        <begin position="1"/>
        <end position="55"/>
    </location>
</feature>
<organism evidence="2 3">
    <name type="scientific">Sporothrix brasiliensis 5110</name>
    <dbReference type="NCBI Taxonomy" id="1398154"/>
    <lineage>
        <taxon>Eukaryota</taxon>
        <taxon>Fungi</taxon>
        <taxon>Dikarya</taxon>
        <taxon>Ascomycota</taxon>
        <taxon>Pezizomycotina</taxon>
        <taxon>Sordariomycetes</taxon>
        <taxon>Sordariomycetidae</taxon>
        <taxon>Ophiostomatales</taxon>
        <taxon>Ophiostomataceae</taxon>
        <taxon>Sporothrix</taxon>
    </lineage>
</organism>
<accession>A0A0C2INA4</accession>
<comment type="caution">
    <text evidence="2">The sequence shown here is derived from an EMBL/GenBank/DDBJ whole genome shotgun (WGS) entry which is preliminary data.</text>
</comment>
<reference evidence="2 3" key="1">
    <citation type="journal article" date="2014" name="BMC Genomics">
        <title>Comparative genomics of the major fungal agents of human and animal Sporotrichosis: Sporothrix schenckii and Sporothrix brasiliensis.</title>
        <authorList>
            <person name="Teixeira M.M."/>
            <person name="de Almeida L.G."/>
            <person name="Kubitschek-Barreira P."/>
            <person name="Alves F.L."/>
            <person name="Kioshima E.S."/>
            <person name="Abadio A.K."/>
            <person name="Fernandes L."/>
            <person name="Derengowski L.S."/>
            <person name="Ferreira K.S."/>
            <person name="Souza R.C."/>
            <person name="Ruiz J.C."/>
            <person name="de Andrade N.C."/>
            <person name="Paes H.C."/>
            <person name="Nicola A.M."/>
            <person name="Albuquerque P."/>
            <person name="Gerber A.L."/>
            <person name="Martins V.P."/>
            <person name="Peconick L.D."/>
            <person name="Neto A.V."/>
            <person name="Chaucanez C.B."/>
            <person name="Silva P.A."/>
            <person name="Cunha O.L."/>
            <person name="de Oliveira F.F."/>
            <person name="dos Santos T.C."/>
            <person name="Barros A.L."/>
            <person name="Soares M.A."/>
            <person name="de Oliveira L.M."/>
            <person name="Marini M.M."/>
            <person name="Villalobos-Duno H."/>
            <person name="Cunha M.M."/>
            <person name="de Hoog S."/>
            <person name="da Silveira J.F."/>
            <person name="Henrissat B."/>
            <person name="Nino-Vega G.A."/>
            <person name="Cisalpino P.S."/>
            <person name="Mora-Montes H.M."/>
            <person name="Almeida S.R."/>
            <person name="Stajich J.E."/>
            <person name="Lopes-Bezerra L.M."/>
            <person name="Vasconcelos A.T."/>
            <person name="Felipe M.S."/>
        </authorList>
    </citation>
    <scope>NUCLEOTIDE SEQUENCE [LARGE SCALE GENOMIC DNA]</scope>
    <source>
        <strain evidence="2 3">5110</strain>
    </source>
</reference>
<feature type="compositionally biased region" description="Basic and acidic residues" evidence="1">
    <location>
        <begin position="315"/>
        <end position="325"/>
    </location>
</feature>
<feature type="compositionally biased region" description="Low complexity" evidence="1">
    <location>
        <begin position="128"/>
        <end position="138"/>
    </location>
</feature>
<sequence length="347" mass="37807">MPASSHTSAAYGWRESWPPAQIHLQPAATTGDRRGDDTATIKEETGGDLHNDDMQLTDDNPLVYFLTPTPLLSVDDDGESYFVDDSDSSSIFYDNERDDDTGFYAGTSMDLEFDAGIEDDTHPQPIIRSVSPSSLSGTLGSGGRTSHTAMRPPTPPYSATARHPSRQSGNTNLTGADPSMFDNIDTAVVYEDGEHYIHFGDGDYSAHHSSSSSPTNDRTSPRSSSHALSPPPLSSSPGEPRSLPDIHDLYTHHRLNNSQTHLTVAGAMIVRRRSPRSWRVPSPDVFSIEEETAEELSSGVAASHGRPGRPHHDRHTSERHLHVEAAKPPLKKRVRFVLPGEEVAQGS</sequence>
<dbReference type="OrthoDB" id="3439027at2759"/>
<proteinExistence type="predicted"/>
<feature type="compositionally biased region" description="Basic and acidic residues" evidence="1">
    <location>
        <begin position="31"/>
        <end position="53"/>
    </location>
</feature>
<keyword evidence="3" id="KW-1185">Reference proteome</keyword>
<dbReference type="EMBL" id="AWTV01000009">
    <property type="protein sequence ID" value="KIH88465.1"/>
    <property type="molecule type" value="Genomic_DNA"/>
</dbReference>
<gene>
    <name evidence="2" type="ORF">SPBR_07561</name>
</gene>
<dbReference type="RefSeq" id="XP_040616475.1">
    <property type="nucleotide sequence ID" value="XM_040765815.1"/>
</dbReference>
<feature type="region of interest" description="Disordered" evidence="1">
    <location>
        <begin position="120"/>
        <end position="179"/>
    </location>
</feature>
<dbReference type="VEuPathDB" id="FungiDB:SPBR_07561"/>
<feature type="compositionally biased region" description="Low complexity" evidence="1">
    <location>
        <begin position="207"/>
        <end position="228"/>
    </location>
</feature>
<dbReference type="Proteomes" id="UP000031575">
    <property type="component" value="Unassembled WGS sequence"/>
</dbReference>
<feature type="region of interest" description="Disordered" evidence="1">
    <location>
        <begin position="298"/>
        <end position="347"/>
    </location>
</feature>
<evidence type="ECO:0000313" key="2">
    <source>
        <dbReference type="EMBL" id="KIH88465.1"/>
    </source>
</evidence>
<evidence type="ECO:0000256" key="1">
    <source>
        <dbReference type="SAM" id="MobiDB-lite"/>
    </source>
</evidence>
<dbReference type="HOGENOM" id="CLU_056754_0_0_1"/>
<dbReference type="GeneID" id="63680736"/>
<evidence type="ECO:0000313" key="3">
    <source>
        <dbReference type="Proteomes" id="UP000031575"/>
    </source>
</evidence>